<name>A0ACD3A9J4_9AGAR</name>
<protein>
    <submittedName>
        <fullName evidence="1">Uncharacterized protein</fullName>
    </submittedName>
</protein>
<feature type="non-terminal residue" evidence="1">
    <location>
        <position position="96"/>
    </location>
</feature>
<dbReference type="Proteomes" id="UP000308600">
    <property type="component" value="Unassembled WGS sequence"/>
</dbReference>
<sequence length="96" mass="11206">MSKETSTDPSSGTIGATIHHLPPELLAKIFLYLQRLWPSAHFSYSLEEQEPWMVVTKICRHWRDVAHESPELWTYIPHSSPKLVERWLRLSKSVPI</sequence>
<accession>A0ACD3A9J4</accession>
<gene>
    <name evidence="1" type="ORF">BDN72DRAFT_777649</name>
</gene>
<evidence type="ECO:0000313" key="2">
    <source>
        <dbReference type="Proteomes" id="UP000308600"/>
    </source>
</evidence>
<organism evidence="1 2">
    <name type="scientific">Pluteus cervinus</name>
    <dbReference type="NCBI Taxonomy" id="181527"/>
    <lineage>
        <taxon>Eukaryota</taxon>
        <taxon>Fungi</taxon>
        <taxon>Dikarya</taxon>
        <taxon>Basidiomycota</taxon>
        <taxon>Agaricomycotina</taxon>
        <taxon>Agaricomycetes</taxon>
        <taxon>Agaricomycetidae</taxon>
        <taxon>Agaricales</taxon>
        <taxon>Pluteineae</taxon>
        <taxon>Pluteaceae</taxon>
        <taxon>Pluteus</taxon>
    </lineage>
</organism>
<keyword evidence="2" id="KW-1185">Reference proteome</keyword>
<evidence type="ECO:0000313" key="1">
    <source>
        <dbReference type="EMBL" id="TFK61999.1"/>
    </source>
</evidence>
<proteinExistence type="predicted"/>
<reference evidence="1 2" key="1">
    <citation type="journal article" date="2019" name="Nat. Ecol. Evol.">
        <title>Megaphylogeny resolves global patterns of mushroom evolution.</title>
        <authorList>
            <person name="Varga T."/>
            <person name="Krizsan K."/>
            <person name="Foldi C."/>
            <person name="Dima B."/>
            <person name="Sanchez-Garcia M."/>
            <person name="Sanchez-Ramirez S."/>
            <person name="Szollosi G.J."/>
            <person name="Szarkandi J.G."/>
            <person name="Papp V."/>
            <person name="Albert L."/>
            <person name="Andreopoulos W."/>
            <person name="Angelini C."/>
            <person name="Antonin V."/>
            <person name="Barry K.W."/>
            <person name="Bougher N.L."/>
            <person name="Buchanan P."/>
            <person name="Buyck B."/>
            <person name="Bense V."/>
            <person name="Catcheside P."/>
            <person name="Chovatia M."/>
            <person name="Cooper J."/>
            <person name="Damon W."/>
            <person name="Desjardin D."/>
            <person name="Finy P."/>
            <person name="Geml J."/>
            <person name="Haridas S."/>
            <person name="Hughes K."/>
            <person name="Justo A."/>
            <person name="Karasinski D."/>
            <person name="Kautmanova I."/>
            <person name="Kiss B."/>
            <person name="Kocsube S."/>
            <person name="Kotiranta H."/>
            <person name="LaButti K.M."/>
            <person name="Lechner B.E."/>
            <person name="Liimatainen K."/>
            <person name="Lipzen A."/>
            <person name="Lukacs Z."/>
            <person name="Mihaltcheva S."/>
            <person name="Morgado L.N."/>
            <person name="Niskanen T."/>
            <person name="Noordeloos M.E."/>
            <person name="Ohm R.A."/>
            <person name="Ortiz-Santana B."/>
            <person name="Ovrebo C."/>
            <person name="Racz N."/>
            <person name="Riley R."/>
            <person name="Savchenko A."/>
            <person name="Shiryaev A."/>
            <person name="Soop K."/>
            <person name="Spirin V."/>
            <person name="Szebenyi C."/>
            <person name="Tomsovsky M."/>
            <person name="Tulloss R.E."/>
            <person name="Uehling J."/>
            <person name="Grigoriev I.V."/>
            <person name="Vagvolgyi C."/>
            <person name="Papp T."/>
            <person name="Martin F.M."/>
            <person name="Miettinen O."/>
            <person name="Hibbett D.S."/>
            <person name="Nagy L.G."/>
        </authorList>
    </citation>
    <scope>NUCLEOTIDE SEQUENCE [LARGE SCALE GENOMIC DNA]</scope>
    <source>
        <strain evidence="1 2">NL-1719</strain>
    </source>
</reference>
<dbReference type="EMBL" id="ML208614">
    <property type="protein sequence ID" value="TFK61999.1"/>
    <property type="molecule type" value="Genomic_DNA"/>
</dbReference>